<comment type="caution">
    <text evidence="3">The sequence shown here is derived from an EMBL/GenBank/DDBJ whole genome shotgun (WGS) entry which is preliminary data.</text>
</comment>
<dbReference type="InterPro" id="IPR005530">
    <property type="entry name" value="SPW"/>
</dbReference>
<name>A0A7Y2P276_9BURK</name>
<dbReference type="Pfam" id="PF03779">
    <property type="entry name" value="SPW"/>
    <property type="match status" value="1"/>
</dbReference>
<evidence type="ECO:0000313" key="4">
    <source>
        <dbReference type="Proteomes" id="UP000533905"/>
    </source>
</evidence>
<feature type="transmembrane region" description="Helical" evidence="1">
    <location>
        <begin position="12"/>
        <end position="32"/>
    </location>
</feature>
<feature type="transmembrane region" description="Helical" evidence="1">
    <location>
        <begin position="38"/>
        <end position="54"/>
    </location>
</feature>
<dbReference type="EMBL" id="JABAIV010000006">
    <property type="protein sequence ID" value="NNG24644.1"/>
    <property type="molecule type" value="Genomic_DNA"/>
</dbReference>
<feature type="transmembrane region" description="Helical" evidence="1">
    <location>
        <begin position="87"/>
        <end position="106"/>
    </location>
</feature>
<protein>
    <submittedName>
        <fullName evidence="3">SPW repeat protein</fullName>
    </submittedName>
</protein>
<evidence type="ECO:0000313" key="3">
    <source>
        <dbReference type="EMBL" id="NNG24644.1"/>
    </source>
</evidence>
<keyword evidence="1" id="KW-0472">Membrane</keyword>
<keyword evidence="4" id="KW-1185">Reference proteome</keyword>
<feature type="transmembrane region" description="Helical" evidence="1">
    <location>
        <begin position="61"/>
        <end position="81"/>
    </location>
</feature>
<gene>
    <name evidence="3" type="ORF">HGB41_16755</name>
</gene>
<dbReference type="Proteomes" id="UP000533905">
    <property type="component" value="Unassembled WGS sequence"/>
</dbReference>
<keyword evidence="1" id="KW-0812">Transmembrane</keyword>
<evidence type="ECO:0000259" key="2">
    <source>
        <dbReference type="Pfam" id="PF03779"/>
    </source>
</evidence>
<evidence type="ECO:0000256" key="1">
    <source>
        <dbReference type="SAM" id="Phobius"/>
    </source>
</evidence>
<accession>A0A7Y2P276</accession>
<reference evidence="3 4" key="1">
    <citation type="submission" date="2020-04" db="EMBL/GenBank/DDBJ databases">
        <title>Massilia sp. nov., a cold adapted bacteria isolated from Arctic soil.</title>
        <authorList>
            <person name="Son J."/>
            <person name="Ka J.-O."/>
        </authorList>
    </citation>
    <scope>NUCLEOTIDE SEQUENCE [LARGE SCALE GENOMIC DNA]</scope>
    <source>
        <strain evidence="3 4">ML15P13</strain>
    </source>
</reference>
<dbReference type="AlphaFoldDB" id="A0A7Y2P276"/>
<feature type="domain" description="SPW repeat-containing integral membrane" evidence="2">
    <location>
        <begin position="10"/>
        <end position="105"/>
    </location>
</feature>
<keyword evidence="1" id="KW-1133">Transmembrane helix</keyword>
<dbReference type="RefSeq" id="WP_171086515.1">
    <property type="nucleotide sequence ID" value="NZ_JABAIV010000006.1"/>
</dbReference>
<proteinExistence type="predicted"/>
<sequence length="124" mass="13685">MAMHLSTRRWQDQLMVVIGVCLFVTPWVFTYPPGSPEAWNATLAGAIIGILAAFDLVKTYVWAVLFNIIVGAWVTVSPWMVGTLDDLAMTWSLVIAGIATIVLGLWELRSDPELYSQWRSGATG</sequence>
<organism evidence="3 4">
    <name type="scientific">Telluria aromaticivorans</name>
    <dbReference type="NCBI Taxonomy" id="2725995"/>
    <lineage>
        <taxon>Bacteria</taxon>
        <taxon>Pseudomonadati</taxon>
        <taxon>Pseudomonadota</taxon>
        <taxon>Betaproteobacteria</taxon>
        <taxon>Burkholderiales</taxon>
        <taxon>Oxalobacteraceae</taxon>
        <taxon>Telluria group</taxon>
        <taxon>Telluria</taxon>
    </lineage>
</organism>